<dbReference type="AlphaFoldDB" id="A0A0F9A0E9"/>
<sequence>MDIKEFKAGSYGKGYEYHYFLPEKINRSFFWTDAVINELLEKASFKLGELN</sequence>
<gene>
    <name evidence="1" type="ORF">LCGC14_2631100</name>
</gene>
<protein>
    <submittedName>
        <fullName evidence="1">Uncharacterized protein</fullName>
    </submittedName>
</protein>
<proteinExistence type="predicted"/>
<accession>A0A0F9A0E9</accession>
<name>A0A0F9A0E9_9ZZZZ</name>
<feature type="non-terminal residue" evidence="1">
    <location>
        <position position="51"/>
    </location>
</feature>
<organism evidence="1">
    <name type="scientific">marine sediment metagenome</name>
    <dbReference type="NCBI Taxonomy" id="412755"/>
    <lineage>
        <taxon>unclassified sequences</taxon>
        <taxon>metagenomes</taxon>
        <taxon>ecological metagenomes</taxon>
    </lineage>
</organism>
<evidence type="ECO:0000313" key="1">
    <source>
        <dbReference type="EMBL" id="KKK99603.1"/>
    </source>
</evidence>
<reference evidence="1" key="1">
    <citation type="journal article" date="2015" name="Nature">
        <title>Complex archaea that bridge the gap between prokaryotes and eukaryotes.</title>
        <authorList>
            <person name="Spang A."/>
            <person name="Saw J.H."/>
            <person name="Jorgensen S.L."/>
            <person name="Zaremba-Niedzwiedzka K."/>
            <person name="Martijn J."/>
            <person name="Lind A.E."/>
            <person name="van Eijk R."/>
            <person name="Schleper C."/>
            <person name="Guy L."/>
            <person name="Ettema T.J."/>
        </authorList>
    </citation>
    <scope>NUCLEOTIDE SEQUENCE</scope>
</reference>
<dbReference type="EMBL" id="LAZR01045133">
    <property type="protein sequence ID" value="KKK99603.1"/>
    <property type="molecule type" value="Genomic_DNA"/>
</dbReference>
<comment type="caution">
    <text evidence="1">The sequence shown here is derived from an EMBL/GenBank/DDBJ whole genome shotgun (WGS) entry which is preliminary data.</text>
</comment>